<dbReference type="Proteomes" id="UP000230390">
    <property type="component" value="Unassembled WGS sequence"/>
</dbReference>
<evidence type="ECO:0000313" key="2">
    <source>
        <dbReference type="Proteomes" id="UP000230390"/>
    </source>
</evidence>
<protein>
    <submittedName>
        <fullName evidence="1">Uncharacterized protein</fullName>
    </submittedName>
</protein>
<dbReference type="RefSeq" id="WP_099786606.1">
    <property type="nucleotide sequence ID" value="NZ_JBHLYV010000100.1"/>
</dbReference>
<comment type="caution">
    <text evidence="1">The sequence shown here is derived from an EMBL/GenBank/DDBJ whole genome shotgun (WGS) entry which is preliminary data.</text>
</comment>
<gene>
    <name evidence="1" type="ORF">CR105_01235</name>
</gene>
<dbReference type="SUPFAM" id="SSF50974">
    <property type="entry name" value="Nitrous oxide reductase, N-terminal domain"/>
    <property type="match status" value="1"/>
</dbReference>
<dbReference type="AlphaFoldDB" id="A0A2G8TLE1"/>
<dbReference type="NCBIfam" id="TIGR02276">
    <property type="entry name" value="beta_rpt_yvtn"/>
    <property type="match status" value="1"/>
</dbReference>
<accession>A0A2G8TLE1</accession>
<keyword evidence="2" id="KW-1185">Reference proteome</keyword>
<dbReference type="Gene3D" id="2.130.10.10">
    <property type="entry name" value="YVTN repeat-like/Quinoprotein amine dehydrogenase"/>
    <property type="match status" value="1"/>
</dbReference>
<dbReference type="InterPro" id="IPR011964">
    <property type="entry name" value="YVTN_b-propeller_repeat"/>
</dbReference>
<dbReference type="InterPro" id="IPR011045">
    <property type="entry name" value="N2O_reductase_N"/>
</dbReference>
<organism evidence="1 2">
    <name type="scientific">Massilia eurypsychrophila</name>
    <dbReference type="NCBI Taxonomy" id="1485217"/>
    <lineage>
        <taxon>Bacteria</taxon>
        <taxon>Pseudomonadati</taxon>
        <taxon>Pseudomonadota</taxon>
        <taxon>Betaproteobacteria</taxon>
        <taxon>Burkholderiales</taxon>
        <taxon>Oxalobacteraceae</taxon>
        <taxon>Telluria group</taxon>
        <taxon>Massilia</taxon>
    </lineage>
</organism>
<dbReference type="OrthoDB" id="145213at2"/>
<dbReference type="InterPro" id="IPR015943">
    <property type="entry name" value="WD40/YVTN_repeat-like_dom_sf"/>
</dbReference>
<reference evidence="1 2" key="1">
    <citation type="submission" date="2017-10" db="EMBL/GenBank/DDBJ databases">
        <title>Massilia psychrophilum sp. nov., a novel purple-pigmented bacterium isolated from Tianshan glacier, Xinjiang Municipality, China.</title>
        <authorList>
            <person name="Wang H."/>
        </authorList>
    </citation>
    <scope>NUCLEOTIDE SEQUENCE [LARGE SCALE GENOMIC DNA]</scope>
    <source>
        <strain evidence="1 2">JCM 30074</strain>
    </source>
</reference>
<evidence type="ECO:0000313" key="1">
    <source>
        <dbReference type="EMBL" id="PIL46804.1"/>
    </source>
</evidence>
<sequence length="46" mass="4948">MALTAHGSKLYVANGRSNNVSVIDSARNVKLRDIAVGKLPWGVVIR</sequence>
<name>A0A2G8TLE1_9BURK</name>
<proteinExistence type="predicted"/>
<dbReference type="EMBL" id="PDOC01000001">
    <property type="protein sequence ID" value="PIL46804.1"/>
    <property type="molecule type" value="Genomic_DNA"/>
</dbReference>